<dbReference type="AlphaFoldDB" id="A0A1X0NUX1"/>
<reference evidence="1 2" key="1">
    <citation type="submission" date="2017-03" db="EMBL/GenBank/DDBJ databases">
        <title>An alternative strategy for trypanosome survival in the mammalian bloodstream revealed through genome and transcriptome analysis of the ubiquitous bovine parasite Trypanosoma (Megatrypanum) theileri.</title>
        <authorList>
            <person name="Kelly S."/>
            <person name="Ivens A."/>
            <person name="Mott A."/>
            <person name="O'Neill E."/>
            <person name="Emms D."/>
            <person name="Macleod O."/>
            <person name="Voorheis P."/>
            <person name="Matthews J."/>
            <person name="Matthews K."/>
            <person name="Carrington M."/>
        </authorList>
    </citation>
    <scope>NUCLEOTIDE SEQUENCE [LARGE SCALE GENOMIC DNA]</scope>
    <source>
        <strain evidence="1">Edinburgh</strain>
    </source>
</reference>
<name>A0A1X0NUX1_9TRYP</name>
<dbReference type="GeneID" id="39985785"/>
<dbReference type="EMBL" id="NBCO01000016">
    <property type="protein sequence ID" value="ORC88495.1"/>
    <property type="molecule type" value="Genomic_DNA"/>
</dbReference>
<sequence>MSVSLQESFFNVLGIPEGSKIRHDIMNSASALIRGESTVCSLDPTSDIAVVGLIDLFSPLSDRYDVAIRHLAAMWTATKFWGASMHHISLTSLVADLILQMETSPNVDEGESISQDSMELVNRLYKTEMILLRHCGFIVPGVSL</sequence>
<organism evidence="1 2">
    <name type="scientific">Trypanosoma theileri</name>
    <dbReference type="NCBI Taxonomy" id="67003"/>
    <lineage>
        <taxon>Eukaryota</taxon>
        <taxon>Discoba</taxon>
        <taxon>Euglenozoa</taxon>
        <taxon>Kinetoplastea</taxon>
        <taxon>Metakinetoplastina</taxon>
        <taxon>Trypanosomatida</taxon>
        <taxon>Trypanosomatidae</taxon>
        <taxon>Trypanosoma</taxon>
    </lineage>
</organism>
<comment type="caution">
    <text evidence="1">The sequence shown here is derived from an EMBL/GenBank/DDBJ whole genome shotgun (WGS) entry which is preliminary data.</text>
</comment>
<protein>
    <submittedName>
        <fullName evidence="1">Uncharacterized protein</fullName>
    </submittedName>
</protein>
<evidence type="ECO:0000313" key="1">
    <source>
        <dbReference type="EMBL" id="ORC88495.1"/>
    </source>
</evidence>
<dbReference type="Proteomes" id="UP000192257">
    <property type="component" value="Unassembled WGS sequence"/>
</dbReference>
<dbReference type="OrthoDB" id="249713at2759"/>
<evidence type="ECO:0000313" key="2">
    <source>
        <dbReference type="Proteomes" id="UP000192257"/>
    </source>
</evidence>
<gene>
    <name evidence="1" type="ORF">TM35_000161330</name>
</gene>
<keyword evidence="2" id="KW-1185">Reference proteome</keyword>
<accession>A0A1X0NUX1</accession>
<dbReference type="VEuPathDB" id="TriTrypDB:TM35_000161330"/>
<dbReference type="RefSeq" id="XP_028882561.1">
    <property type="nucleotide sequence ID" value="XM_029026005.1"/>
</dbReference>
<proteinExistence type="predicted"/>